<evidence type="ECO:0000256" key="10">
    <source>
        <dbReference type="ARBA" id="ARBA00023306"/>
    </source>
</evidence>
<evidence type="ECO:0000256" key="9">
    <source>
        <dbReference type="ARBA" id="ARBA00023172"/>
    </source>
</evidence>
<reference evidence="15 16" key="1">
    <citation type="submission" date="2019-02" db="EMBL/GenBank/DDBJ databases">
        <title>WGS of Pseudoxanthomonas species novum from clinical isolates.</title>
        <authorList>
            <person name="Bernier A.-M."/>
            <person name="Bernard K."/>
            <person name="Vachon A."/>
        </authorList>
    </citation>
    <scope>NUCLEOTIDE SEQUENCE [LARGE SCALE GENOMIC DNA]</scope>
    <source>
        <strain evidence="15 16">NML140781</strain>
    </source>
</reference>
<gene>
    <name evidence="11" type="primary">xerD</name>
    <name evidence="15" type="ORF">EA656_06420</name>
</gene>
<evidence type="ECO:0000256" key="12">
    <source>
        <dbReference type="SAM" id="MobiDB-lite"/>
    </source>
</evidence>
<dbReference type="PANTHER" id="PTHR30349">
    <property type="entry name" value="PHAGE INTEGRASE-RELATED"/>
    <property type="match status" value="1"/>
</dbReference>
<feature type="region of interest" description="Disordered" evidence="12">
    <location>
        <begin position="1"/>
        <end position="25"/>
    </location>
</feature>
<comment type="function">
    <text evidence="11">Site-specific tyrosine recombinase, which acts by catalyzing the cutting and rejoining of the recombining DNA molecules. The XerC-XerD complex is essential to convert dimers of the bacterial chromosome into monomers to permit their segregation at cell division. It also contributes to the segregational stability of plasmids.</text>
</comment>
<comment type="similarity">
    <text evidence="2 11">Belongs to the 'phage' integrase family. XerD subfamily.</text>
</comment>
<keyword evidence="8 11" id="KW-0238">DNA-binding</keyword>
<protein>
    <recommendedName>
        <fullName evidence="3 11">Tyrosine recombinase XerD</fullName>
    </recommendedName>
</protein>
<dbReference type="InterPro" id="IPR002104">
    <property type="entry name" value="Integrase_catalytic"/>
</dbReference>
<dbReference type="InterPro" id="IPR011932">
    <property type="entry name" value="Recomb_XerD"/>
</dbReference>
<evidence type="ECO:0000313" key="15">
    <source>
        <dbReference type="EMBL" id="TAA35333.1"/>
    </source>
</evidence>
<feature type="active site" evidence="11">
    <location>
        <position position="297"/>
    </location>
</feature>
<dbReference type="InterPro" id="IPR044068">
    <property type="entry name" value="CB"/>
</dbReference>
<keyword evidence="9 11" id="KW-0233">DNA recombination</keyword>
<dbReference type="Gene3D" id="1.10.150.130">
    <property type="match status" value="1"/>
</dbReference>
<comment type="subcellular location">
    <subcellularLocation>
        <location evidence="1 11">Cytoplasm</location>
    </subcellularLocation>
</comment>
<accession>A0A4Q8LVN7</accession>
<dbReference type="HAMAP" id="MF_01808">
    <property type="entry name" value="Recomb_XerC_XerD"/>
    <property type="match status" value="1"/>
</dbReference>
<proteinExistence type="inferred from homology"/>
<dbReference type="InterPro" id="IPR050090">
    <property type="entry name" value="Tyrosine_recombinase_XerCD"/>
</dbReference>
<comment type="caution">
    <text evidence="15">The sequence shown here is derived from an EMBL/GenBank/DDBJ whole genome shotgun (WGS) entry which is preliminary data.</text>
</comment>
<evidence type="ECO:0000256" key="6">
    <source>
        <dbReference type="ARBA" id="ARBA00022829"/>
    </source>
</evidence>
<dbReference type="Pfam" id="PF00589">
    <property type="entry name" value="Phage_integrase"/>
    <property type="match status" value="1"/>
</dbReference>
<dbReference type="Pfam" id="PF02899">
    <property type="entry name" value="Phage_int_SAM_1"/>
    <property type="match status" value="1"/>
</dbReference>
<dbReference type="GO" id="GO:0009037">
    <property type="term" value="F:tyrosine-based site-specific recombinase activity"/>
    <property type="evidence" value="ECO:0007669"/>
    <property type="project" value="UniProtKB-UniRule"/>
</dbReference>
<dbReference type="GO" id="GO:0003677">
    <property type="term" value="F:DNA binding"/>
    <property type="evidence" value="ECO:0007669"/>
    <property type="project" value="UniProtKB-UniRule"/>
</dbReference>
<feature type="active site" description="O-(3'-phospho-DNA)-tyrosine intermediate" evidence="11">
    <location>
        <position position="329"/>
    </location>
</feature>
<dbReference type="InterPro" id="IPR011010">
    <property type="entry name" value="DNA_brk_join_enz"/>
</dbReference>
<dbReference type="PROSITE" id="PS51898">
    <property type="entry name" value="TYR_RECOMBINASE"/>
    <property type="match status" value="1"/>
</dbReference>
<organism evidence="15 16">
    <name type="scientific">Pseudoxanthomonas winnipegensis</name>
    <dbReference type="NCBI Taxonomy" id="2480810"/>
    <lineage>
        <taxon>Bacteria</taxon>
        <taxon>Pseudomonadati</taxon>
        <taxon>Pseudomonadota</taxon>
        <taxon>Gammaproteobacteria</taxon>
        <taxon>Lysobacterales</taxon>
        <taxon>Lysobacteraceae</taxon>
        <taxon>Pseudoxanthomonas</taxon>
    </lineage>
</organism>
<evidence type="ECO:0000256" key="3">
    <source>
        <dbReference type="ARBA" id="ARBA00015810"/>
    </source>
</evidence>
<evidence type="ECO:0000256" key="1">
    <source>
        <dbReference type="ARBA" id="ARBA00004496"/>
    </source>
</evidence>
<name>A0A4Q8LVN7_9GAMM</name>
<dbReference type="SUPFAM" id="SSF56349">
    <property type="entry name" value="DNA breaking-rejoining enzymes"/>
    <property type="match status" value="1"/>
</dbReference>
<dbReference type="SUPFAM" id="SSF47823">
    <property type="entry name" value="lambda integrase-like, N-terminal domain"/>
    <property type="match status" value="1"/>
</dbReference>
<dbReference type="EMBL" id="SHMF01000002">
    <property type="protein sequence ID" value="TAA35333.1"/>
    <property type="molecule type" value="Genomic_DNA"/>
</dbReference>
<dbReference type="NCBIfam" id="NF001399">
    <property type="entry name" value="PRK00283.1"/>
    <property type="match status" value="1"/>
</dbReference>
<evidence type="ECO:0000256" key="4">
    <source>
        <dbReference type="ARBA" id="ARBA00022490"/>
    </source>
</evidence>
<evidence type="ECO:0000256" key="8">
    <source>
        <dbReference type="ARBA" id="ARBA00023125"/>
    </source>
</evidence>
<dbReference type="HAMAP" id="MF_01807">
    <property type="entry name" value="Recomb_XerD"/>
    <property type="match status" value="1"/>
</dbReference>
<feature type="active site" evidence="11">
    <location>
        <position position="192"/>
    </location>
</feature>
<sequence>MAGATLAGMSTPAERRQRVAELPPCGDADQRHIDRFLDAIWAEGGLARATLDSYRRDLQGFARWGSWRAGEPPARAPASAPPGMAATDNVLASADRALIFDYLAWRTRQGYSPRSNARLLSCLRAFYGQLVRRGERADDPTALLDPPKLPRALPKALSESQIDALLAAPDVDTPLGLRDRAMLELMYACGLRVSELVGLADAGVNLRQGALRVLGKGSKERMVPLGEESQHWLQRYLDGARAQLAGKRGAARGDGRTPLFIDAAGQPLSRQAFWGLVKRYAVLAGIDAAKVSPHGLRHSFATHLLNRGADLRSLQLMLGHSSLSTTQIYTLVARQHLQQLHAKHHPRG</sequence>
<evidence type="ECO:0000256" key="7">
    <source>
        <dbReference type="ARBA" id="ARBA00022908"/>
    </source>
</evidence>
<evidence type="ECO:0000256" key="2">
    <source>
        <dbReference type="ARBA" id="ARBA00010450"/>
    </source>
</evidence>
<evidence type="ECO:0000256" key="11">
    <source>
        <dbReference type="HAMAP-Rule" id="MF_01807"/>
    </source>
</evidence>
<keyword evidence="7 11" id="KW-0229">DNA integration</keyword>
<feature type="active site" evidence="11">
    <location>
        <position position="320"/>
    </location>
</feature>
<evidence type="ECO:0000256" key="5">
    <source>
        <dbReference type="ARBA" id="ARBA00022618"/>
    </source>
</evidence>
<feature type="active site" evidence="11">
    <location>
        <position position="294"/>
    </location>
</feature>
<evidence type="ECO:0000313" key="16">
    <source>
        <dbReference type="Proteomes" id="UP000292087"/>
    </source>
</evidence>
<feature type="active site" evidence="11">
    <location>
        <position position="216"/>
    </location>
</feature>
<dbReference type="CDD" id="cd00798">
    <property type="entry name" value="INT_XerDC_C"/>
    <property type="match status" value="1"/>
</dbReference>
<keyword evidence="4 11" id="KW-0963">Cytoplasm</keyword>
<keyword evidence="10 11" id="KW-0131">Cell cycle</keyword>
<dbReference type="AlphaFoldDB" id="A0A4Q8LVN7"/>
<dbReference type="InterPro" id="IPR023009">
    <property type="entry name" value="Tyrosine_recombinase_XerC/XerD"/>
</dbReference>
<keyword evidence="5 11" id="KW-0132">Cell division</keyword>
<feature type="domain" description="Core-binding (CB)" evidence="14">
    <location>
        <begin position="27"/>
        <end position="131"/>
    </location>
</feature>
<dbReference type="GO" id="GO:0007059">
    <property type="term" value="P:chromosome segregation"/>
    <property type="evidence" value="ECO:0007669"/>
    <property type="project" value="UniProtKB-UniRule"/>
</dbReference>
<dbReference type="InterPro" id="IPR004107">
    <property type="entry name" value="Integrase_SAM-like_N"/>
</dbReference>
<dbReference type="PROSITE" id="PS51900">
    <property type="entry name" value="CB"/>
    <property type="match status" value="1"/>
</dbReference>
<dbReference type="Gene3D" id="1.10.443.10">
    <property type="entry name" value="Intergrase catalytic core"/>
    <property type="match status" value="1"/>
</dbReference>
<keyword evidence="6 11" id="KW-0159">Chromosome partition</keyword>
<dbReference type="GO" id="GO:0005737">
    <property type="term" value="C:cytoplasm"/>
    <property type="evidence" value="ECO:0007669"/>
    <property type="project" value="UniProtKB-SubCell"/>
</dbReference>
<evidence type="ECO:0000259" key="13">
    <source>
        <dbReference type="PROSITE" id="PS51898"/>
    </source>
</evidence>
<comment type="subunit">
    <text evidence="11">Forms a cyclic heterotetrameric complex composed of two molecules of XerC and two molecules of XerD.</text>
</comment>
<dbReference type="InterPro" id="IPR010998">
    <property type="entry name" value="Integrase_recombinase_N"/>
</dbReference>
<dbReference type="InterPro" id="IPR013762">
    <property type="entry name" value="Integrase-like_cat_sf"/>
</dbReference>
<dbReference type="GO" id="GO:0006313">
    <property type="term" value="P:DNA transposition"/>
    <property type="evidence" value="ECO:0007669"/>
    <property type="project" value="UniProtKB-UniRule"/>
</dbReference>
<dbReference type="GO" id="GO:0051301">
    <property type="term" value="P:cell division"/>
    <property type="evidence" value="ECO:0007669"/>
    <property type="project" value="UniProtKB-KW"/>
</dbReference>
<dbReference type="PANTHER" id="PTHR30349:SF90">
    <property type="entry name" value="TYROSINE RECOMBINASE XERD"/>
    <property type="match status" value="1"/>
</dbReference>
<dbReference type="Proteomes" id="UP000292087">
    <property type="component" value="Unassembled WGS sequence"/>
</dbReference>
<evidence type="ECO:0000259" key="14">
    <source>
        <dbReference type="PROSITE" id="PS51900"/>
    </source>
</evidence>
<feature type="domain" description="Tyr recombinase" evidence="13">
    <location>
        <begin position="152"/>
        <end position="342"/>
    </location>
</feature>